<reference evidence="2 3" key="1">
    <citation type="submission" date="2020-01" db="EMBL/GenBank/DDBJ databases">
        <title>Genome sequencing of strain KACC 21265.</title>
        <authorList>
            <person name="Heo J."/>
            <person name="Kim S.-J."/>
            <person name="Kim J.-S."/>
            <person name="Hong S.-B."/>
            <person name="Kwon S.-W."/>
        </authorList>
    </citation>
    <scope>NUCLEOTIDE SEQUENCE [LARGE SCALE GENOMIC DNA]</scope>
    <source>
        <strain evidence="2 3">KACC 21265</strain>
    </source>
</reference>
<evidence type="ECO:0000313" key="3">
    <source>
        <dbReference type="Proteomes" id="UP000464787"/>
    </source>
</evidence>
<dbReference type="AlphaFoldDB" id="A0A857J3J8"/>
<dbReference type="Gene3D" id="3.40.190.150">
    <property type="entry name" value="Bordetella uptake gene, domain 1"/>
    <property type="match status" value="1"/>
</dbReference>
<dbReference type="Pfam" id="PF03401">
    <property type="entry name" value="TctC"/>
    <property type="match status" value="1"/>
</dbReference>
<evidence type="ECO:0000256" key="1">
    <source>
        <dbReference type="ARBA" id="ARBA00006987"/>
    </source>
</evidence>
<dbReference type="PANTHER" id="PTHR42928">
    <property type="entry name" value="TRICARBOXYLATE-BINDING PROTEIN"/>
    <property type="match status" value="1"/>
</dbReference>
<dbReference type="EMBL" id="CP047650">
    <property type="protein sequence ID" value="QHI97448.1"/>
    <property type="molecule type" value="Genomic_DNA"/>
</dbReference>
<evidence type="ECO:0008006" key="4">
    <source>
        <dbReference type="Google" id="ProtNLM"/>
    </source>
</evidence>
<accession>A0A857J3J8</accession>
<evidence type="ECO:0000313" key="2">
    <source>
        <dbReference type="EMBL" id="QHI97448.1"/>
    </source>
</evidence>
<gene>
    <name evidence="2" type="ORF">GT347_05280</name>
</gene>
<protein>
    <recommendedName>
        <fullName evidence="4">Tripartite tricarboxylate transporter substrate binding protein</fullName>
    </recommendedName>
</protein>
<dbReference type="Gene3D" id="3.40.190.10">
    <property type="entry name" value="Periplasmic binding protein-like II"/>
    <property type="match status" value="1"/>
</dbReference>
<dbReference type="RefSeq" id="WP_160550966.1">
    <property type="nucleotide sequence ID" value="NZ_CP047650.1"/>
</dbReference>
<proteinExistence type="inferred from homology"/>
<dbReference type="SUPFAM" id="SSF53850">
    <property type="entry name" value="Periplasmic binding protein-like II"/>
    <property type="match status" value="1"/>
</dbReference>
<organism evidence="2 3">
    <name type="scientific">Xylophilus rhododendri</name>
    <dbReference type="NCBI Taxonomy" id="2697032"/>
    <lineage>
        <taxon>Bacteria</taxon>
        <taxon>Pseudomonadati</taxon>
        <taxon>Pseudomonadota</taxon>
        <taxon>Betaproteobacteria</taxon>
        <taxon>Burkholderiales</taxon>
        <taxon>Xylophilus</taxon>
    </lineage>
</organism>
<name>A0A857J3J8_9BURK</name>
<dbReference type="CDD" id="cd07012">
    <property type="entry name" value="PBP2_Bug_TTT"/>
    <property type="match status" value="1"/>
</dbReference>
<dbReference type="Proteomes" id="UP000464787">
    <property type="component" value="Chromosome"/>
</dbReference>
<dbReference type="PANTHER" id="PTHR42928:SF5">
    <property type="entry name" value="BLR1237 PROTEIN"/>
    <property type="match status" value="1"/>
</dbReference>
<keyword evidence="3" id="KW-1185">Reference proteome</keyword>
<comment type="similarity">
    <text evidence="1">Belongs to the UPF0065 (bug) family.</text>
</comment>
<dbReference type="InterPro" id="IPR042100">
    <property type="entry name" value="Bug_dom1"/>
</dbReference>
<dbReference type="InterPro" id="IPR005064">
    <property type="entry name" value="BUG"/>
</dbReference>
<dbReference type="KEGG" id="xyk:GT347_05280"/>
<sequence>MSVSAQPALRQVRPTELIVPAGRGGPLDVTANILAEAMGRQWRQRVSLQHTAGAVPGALAVARSNPDGSRIGLASPALCINAALRDSLPYSTLADLAPVCQLGNFEYGIFVNPALPVRDVAELIAYVQRARQPVRYASPGVGTGSHLAAESLAHEAGLKLEHVPFPTNGAAEKAVADGQIGILFNGLVASVSETRKLPVRLVALMGERRVADAAGVSSVAQVLPGFEFTGTLGVIAPRGLPFGLLRRLGQDITEMVNEPGIRRRLAEVGTEVVASSPDEYESRLRADIARWRLVGRITQVRLR</sequence>